<organism evidence="2 3">
    <name type="scientific">Caerostris darwini</name>
    <dbReference type="NCBI Taxonomy" id="1538125"/>
    <lineage>
        <taxon>Eukaryota</taxon>
        <taxon>Metazoa</taxon>
        <taxon>Ecdysozoa</taxon>
        <taxon>Arthropoda</taxon>
        <taxon>Chelicerata</taxon>
        <taxon>Arachnida</taxon>
        <taxon>Araneae</taxon>
        <taxon>Araneomorphae</taxon>
        <taxon>Entelegynae</taxon>
        <taxon>Araneoidea</taxon>
        <taxon>Araneidae</taxon>
        <taxon>Caerostris</taxon>
    </lineage>
</organism>
<reference evidence="2 3" key="1">
    <citation type="submission" date="2021-06" db="EMBL/GenBank/DDBJ databases">
        <title>Caerostris darwini draft genome.</title>
        <authorList>
            <person name="Kono N."/>
            <person name="Arakawa K."/>
        </authorList>
    </citation>
    <scope>NUCLEOTIDE SEQUENCE [LARGE SCALE GENOMIC DNA]</scope>
</reference>
<evidence type="ECO:0000313" key="2">
    <source>
        <dbReference type="EMBL" id="GIY85316.1"/>
    </source>
</evidence>
<evidence type="ECO:0000313" key="3">
    <source>
        <dbReference type="Proteomes" id="UP001054837"/>
    </source>
</evidence>
<name>A0AAV4WS38_9ARAC</name>
<dbReference type="AlphaFoldDB" id="A0AAV4WS38"/>
<gene>
    <name evidence="2" type="ORF">CDAR_317761</name>
</gene>
<dbReference type="EMBL" id="BPLQ01015033">
    <property type="protein sequence ID" value="GIY85316.1"/>
    <property type="molecule type" value="Genomic_DNA"/>
</dbReference>
<accession>A0AAV4WS38</accession>
<feature type="region of interest" description="Disordered" evidence="1">
    <location>
        <begin position="58"/>
        <end position="91"/>
    </location>
</feature>
<evidence type="ECO:0000256" key="1">
    <source>
        <dbReference type="SAM" id="MobiDB-lite"/>
    </source>
</evidence>
<proteinExistence type="predicted"/>
<protein>
    <submittedName>
        <fullName evidence="2">Uncharacterized protein</fullName>
    </submittedName>
</protein>
<keyword evidence="3" id="KW-1185">Reference proteome</keyword>
<comment type="caution">
    <text evidence="2">The sequence shown here is derived from an EMBL/GenBank/DDBJ whole genome shotgun (WGS) entry which is preliminary data.</text>
</comment>
<sequence length="91" mass="10344">MHVCPERSQVEFPRFLRRLSEHLDSALDFSSSRSVFCRFSHSFLSPPPSRLQFFAVSGASRKGTHRGGPGSPTSLQTVRHDRGKKKIDLRF</sequence>
<dbReference type="Proteomes" id="UP001054837">
    <property type="component" value="Unassembled WGS sequence"/>
</dbReference>